<feature type="binding site" evidence="3">
    <location>
        <position position="167"/>
    </location>
    <ligand>
        <name>Cu cation</name>
        <dbReference type="ChEBI" id="CHEBI:23378"/>
    </ligand>
</feature>
<keyword evidence="4" id="KW-1015">Disulfide bond</keyword>
<dbReference type="Proteomes" id="UP000183926">
    <property type="component" value="Unassembled WGS sequence"/>
</dbReference>
<evidence type="ECO:0000256" key="3">
    <source>
        <dbReference type="PIRSR" id="PIRSR603782-1"/>
    </source>
</evidence>
<keyword evidence="2 3" id="KW-0186">Copper</keyword>
<dbReference type="GO" id="GO:0046872">
    <property type="term" value="F:metal ion binding"/>
    <property type="evidence" value="ECO:0007669"/>
    <property type="project" value="UniProtKB-KW"/>
</dbReference>
<dbReference type="Pfam" id="PF02630">
    <property type="entry name" value="SCO1-SenC"/>
    <property type="match status" value="1"/>
</dbReference>
<feature type="binding site" evidence="3">
    <location>
        <position position="77"/>
    </location>
    <ligand>
        <name>Cu cation</name>
        <dbReference type="ChEBI" id="CHEBI:23378"/>
    </ligand>
</feature>
<reference evidence="6 7" key="1">
    <citation type="submission" date="2016-10" db="EMBL/GenBank/DDBJ databases">
        <authorList>
            <person name="de Groot N.N."/>
        </authorList>
    </citation>
    <scope>NUCLEOTIDE SEQUENCE [LARGE SCALE GENOMIC DNA]</scope>
    <source>
        <strain evidence="6 7">Nm24</strain>
    </source>
</reference>
<dbReference type="InterPro" id="IPR003782">
    <property type="entry name" value="SCO1/SenC"/>
</dbReference>
<protein>
    <submittedName>
        <fullName evidence="6">Protein SCO1/2</fullName>
    </submittedName>
</protein>
<feature type="binding site" evidence="3">
    <location>
        <position position="81"/>
    </location>
    <ligand>
        <name>Cu cation</name>
        <dbReference type="ChEBI" id="CHEBI:23378"/>
    </ligand>
</feature>
<evidence type="ECO:0000313" key="7">
    <source>
        <dbReference type="Proteomes" id="UP000183926"/>
    </source>
</evidence>
<dbReference type="CDD" id="cd02968">
    <property type="entry name" value="SCO"/>
    <property type="match status" value="1"/>
</dbReference>
<evidence type="ECO:0000313" key="6">
    <source>
        <dbReference type="EMBL" id="SFU28478.1"/>
    </source>
</evidence>
<name>A0A1I7EX08_9PROT</name>
<evidence type="ECO:0000256" key="1">
    <source>
        <dbReference type="ARBA" id="ARBA00010996"/>
    </source>
</evidence>
<dbReference type="EMBL" id="FPBL01000001">
    <property type="protein sequence ID" value="SFU28478.1"/>
    <property type="molecule type" value="Genomic_DNA"/>
</dbReference>
<dbReference type="SUPFAM" id="SSF52833">
    <property type="entry name" value="Thioredoxin-like"/>
    <property type="match status" value="1"/>
</dbReference>
<gene>
    <name evidence="6" type="ORF">SAMN05216339_101141</name>
</gene>
<keyword evidence="3" id="KW-0479">Metal-binding</keyword>
<dbReference type="InterPro" id="IPR013766">
    <property type="entry name" value="Thioredoxin_domain"/>
</dbReference>
<dbReference type="PANTHER" id="PTHR12151:SF25">
    <property type="entry name" value="LINALOOL DEHYDRATASE_ISOMERASE DOMAIN-CONTAINING PROTEIN"/>
    <property type="match status" value="1"/>
</dbReference>
<comment type="similarity">
    <text evidence="1">Belongs to the SCO1/2 family.</text>
</comment>
<dbReference type="AlphaFoldDB" id="A0A1I7EX08"/>
<dbReference type="RefSeq" id="WP_074925998.1">
    <property type="nucleotide sequence ID" value="NZ_FPBL01000001.1"/>
</dbReference>
<dbReference type="OrthoDB" id="8550465at2"/>
<evidence type="ECO:0000256" key="4">
    <source>
        <dbReference type="PIRSR" id="PIRSR603782-2"/>
    </source>
</evidence>
<accession>A0A1I7EX08</accession>
<sequence>MRTFLATFLVVIAGSLILWVSTDEGRAFTAEEARRLEIRETPRPVPDWHLQNQDAETFRIQDWHGHFIVVDFIYTSCPDVCLILSGNLKTLQKDFSTEEKSDKLRFLSISFDPEKDTPQRLKEHLSHFSADFRYWMAARPINPSQKKAILDFFKVIVIPDEYGGYTHSAGYHIINPDGKLVAIFGIEQTAELHTYLNQVLKEKENVSKS</sequence>
<proteinExistence type="inferred from homology"/>
<evidence type="ECO:0000256" key="2">
    <source>
        <dbReference type="ARBA" id="ARBA00023008"/>
    </source>
</evidence>
<dbReference type="PROSITE" id="PS51352">
    <property type="entry name" value="THIOREDOXIN_2"/>
    <property type="match status" value="1"/>
</dbReference>
<organism evidence="6 7">
    <name type="scientific">Nitrosomonas eutropha</name>
    <dbReference type="NCBI Taxonomy" id="916"/>
    <lineage>
        <taxon>Bacteria</taxon>
        <taxon>Pseudomonadati</taxon>
        <taxon>Pseudomonadota</taxon>
        <taxon>Betaproteobacteria</taxon>
        <taxon>Nitrosomonadales</taxon>
        <taxon>Nitrosomonadaceae</taxon>
        <taxon>Nitrosomonas</taxon>
    </lineage>
</organism>
<dbReference type="PANTHER" id="PTHR12151">
    <property type="entry name" value="ELECTRON TRANSPORT PROTIN SCO1/SENC FAMILY MEMBER"/>
    <property type="match status" value="1"/>
</dbReference>
<dbReference type="InterPro" id="IPR036249">
    <property type="entry name" value="Thioredoxin-like_sf"/>
</dbReference>
<feature type="disulfide bond" description="Redox-active" evidence="4">
    <location>
        <begin position="77"/>
        <end position="81"/>
    </location>
</feature>
<dbReference type="Gene3D" id="3.40.30.10">
    <property type="entry name" value="Glutaredoxin"/>
    <property type="match status" value="1"/>
</dbReference>
<feature type="domain" description="Thioredoxin" evidence="5">
    <location>
        <begin position="39"/>
        <end position="201"/>
    </location>
</feature>
<evidence type="ECO:0000259" key="5">
    <source>
        <dbReference type="PROSITE" id="PS51352"/>
    </source>
</evidence>